<keyword evidence="1" id="KW-0732">Signal</keyword>
<sequence length="363" mass="40598">MLKRIPFKLLFAFLAPAVLLSSTSIDFAFLKATVEKTIEKSYDVSSNATLKVDNSYGNVNVITWDENRIEIDVTIKVTSSSEEKAQKKLDDIDVKFSASRDWVSVETIFNKEKRSWWNWGSNNNIKMQIDYTIKMPMTGNVNLNNDYGDITLDKLQGKAELNCDYGKITTKELMASGNSINFDYSNGCYFEYIKSGKINADYSSYTVSKTEGLVINADYTKSIIEMAENVEYNCDYGSLSISNINNLNGNGDYLSLRLGNVFKNVSIKADYGSIKIDRMASNAGNISIDTDYAGMTIGHDADYNFDFEIDLDYGGLRGDDGFEFSKKRVSSGSKYYSGFKGKSGSGNKVRINSDYGSITFKKK</sequence>
<feature type="chain" id="PRO_5045966517" description="Adhesin" evidence="1">
    <location>
        <begin position="29"/>
        <end position="363"/>
    </location>
</feature>
<dbReference type="EMBL" id="JBHSAT010000004">
    <property type="protein sequence ID" value="MFC3877566.1"/>
    <property type="molecule type" value="Genomic_DNA"/>
</dbReference>
<organism evidence="2 3">
    <name type="scientific">Winogradskyella maritima</name>
    <dbReference type="NCBI Taxonomy" id="1517766"/>
    <lineage>
        <taxon>Bacteria</taxon>
        <taxon>Pseudomonadati</taxon>
        <taxon>Bacteroidota</taxon>
        <taxon>Flavobacteriia</taxon>
        <taxon>Flavobacteriales</taxon>
        <taxon>Flavobacteriaceae</taxon>
        <taxon>Winogradskyella</taxon>
    </lineage>
</organism>
<feature type="signal peptide" evidence="1">
    <location>
        <begin position="1"/>
        <end position="28"/>
    </location>
</feature>
<dbReference type="Proteomes" id="UP001595812">
    <property type="component" value="Unassembled WGS sequence"/>
</dbReference>
<name>A0ABV8ALB6_9FLAO</name>
<evidence type="ECO:0000313" key="3">
    <source>
        <dbReference type="Proteomes" id="UP001595812"/>
    </source>
</evidence>
<comment type="caution">
    <text evidence="2">The sequence shown here is derived from an EMBL/GenBank/DDBJ whole genome shotgun (WGS) entry which is preliminary data.</text>
</comment>
<evidence type="ECO:0000256" key="1">
    <source>
        <dbReference type="SAM" id="SignalP"/>
    </source>
</evidence>
<accession>A0ABV8ALB6</accession>
<dbReference type="RefSeq" id="WP_386100095.1">
    <property type="nucleotide sequence ID" value="NZ_JBHSAT010000004.1"/>
</dbReference>
<evidence type="ECO:0000313" key="2">
    <source>
        <dbReference type="EMBL" id="MFC3877566.1"/>
    </source>
</evidence>
<protein>
    <recommendedName>
        <fullName evidence="4">Adhesin</fullName>
    </recommendedName>
</protein>
<gene>
    <name evidence="2" type="ORF">ACFOSX_10010</name>
</gene>
<evidence type="ECO:0008006" key="4">
    <source>
        <dbReference type="Google" id="ProtNLM"/>
    </source>
</evidence>
<reference evidence="3" key="1">
    <citation type="journal article" date="2019" name="Int. J. Syst. Evol. Microbiol.">
        <title>The Global Catalogue of Microorganisms (GCM) 10K type strain sequencing project: providing services to taxonomists for standard genome sequencing and annotation.</title>
        <authorList>
            <consortium name="The Broad Institute Genomics Platform"/>
            <consortium name="The Broad Institute Genome Sequencing Center for Infectious Disease"/>
            <person name="Wu L."/>
            <person name="Ma J."/>
        </authorList>
    </citation>
    <scope>NUCLEOTIDE SEQUENCE [LARGE SCALE GENOMIC DNA]</scope>
    <source>
        <strain evidence="3">CECT 8979</strain>
    </source>
</reference>
<keyword evidence="3" id="KW-1185">Reference proteome</keyword>
<proteinExistence type="predicted"/>